<proteinExistence type="inferred from homology"/>
<dbReference type="EC" id="3.1.-.-" evidence="18"/>
<dbReference type="STRING" id="5217.A0A4Q1BHQ3"/>
<dbReference type="InterPro" id="IPR012776">
    <property type="entry name" value="Trimethyllysine_dOase"/>
</dbReference>
<dbReference type="GO" id="GO:0006505">
    <property type="term" value="P:GPI anchor metabolic process"/>
    <property type="evidence" value="ECO:0007669"/>
    <property type="project" value="TreeGrafter"/>
</dbReference>
<dbReference type="InterPro" id="IPR012908">
    <property type="entry name" value="PGAP1-ab_dom-like"/>
</dbReference>
<evidence type="ECO:0000259" key="21">
    <source>
        <dbReference type="Pfam" id="PF06155"/>
    </source>
</evidence>
<keyword evidence="8" id="KW-0479">Metal-binding</keyword>
<sequence length="1235" mass="137119">MEWSDSPIAKYSLFLYREVGWDTINPSGQPVLFIPGNAGHYKQARSIASSVIRQRMDHSGQLNHELQTLKGVDVFTADFNEELSAWHSQTLREQATFVVGAIHRILGEYDHLPFQHRPTQISLIGHSMGGIVARLALTMQDPKLVDVVITMSTPHLFPPAPLEYDMEAIYNLINSQQVNAVTPVLVSICGGVADTQIVSDACSLPPQYTSAGVGVTVFTTSMPGVWTPVEHQAMVWCHQVRWRIARTLLYMGNSTSRSEKLLVAQRWLVGDQSLPFTPHPISNSDVIHTFIVTSQNMTVTAQPKGFDWNDGSPVSNVEWCPTDSVCQPIPHRWEAIPFPADDSAPFPLPGEGCQPGDVAWVVTVGLPEIVGTLRLGTRSNVEVSRGPHLTTLGHIFQVTDMSPSIHRTIVPTSSMTSALLIHDLEITLSERCVGRHPLVRACMFDTQHGLTECRFYPISNRSMGLHSHLVSAPFVPISPPGHRWTLDMFEQAGCTTERFALTLNPYLSLSKIVIRYRMALFAWICGWTVAVVGKMIGSVNTSTKPSLFADIIESFARRPVISAIGILVVLVMLQTAAQRVPVVPFLLLGTTEVRFWLLVPLFASFTFALFCVATMILATIFSGLVVLRRGFEVDRDKKDTIESTSLASKVVPAAVIVTSVWIFIPKELAFVVLYLLHLVTSLRSASVDVQSPQAKFNHCVLLFMTLLLPFNGATLAVWARNMWAGNPFPSTHNVLPIIPIVMLVQARWTERKLTSIPMIWRCGRGMLNATAWACFLAGARWTSVVAVTRAPWSSSSSSRSPAISTTGSNDILSPQSSGQHIEHRIPDASCTESHIYLSLPGGHQTRFDNQYLLDHCRCSSCLHAQTKQRLRLLSDTSPETHVSAVKATRTGLHVEWAGQEHISFFPYHFLHRASYDPPLQPRDLQLQKRILWNSKIANDPPTVTYTSLMPDLSGEEVAERGVLECLAKVHDFGFCFVSGVPTTVHGTVALIRRIGNIKETHYGGFWDFTSDMSHGDLAYSSEALPAHTDTTYLNDPAGLQIFHLLSHENGRGGTTLLVDAFYTASILLALNPTAYSHLSQLRIPHHASGTPGVSLRPVISQPTFSHDERGQLAQVRWNNEDRGIIGDGWSAEDVRDWYKAARQFEQLSRSEDAEYWAQLTPGTVVGEFASSAWPESALTIAVIDNWRVMHGRSSFTGKRRMCGAYVSADDWRSRWRSLQSRFRPGQSDDIWDIGW</sequence>
<dbReference type="GO" id="GO:0005506">
    <property type="term" value="F:iron ion binding"/>
    <property type="evidence" value="ECO:0007669"/>
    <property type="project" value="InterPro"/>
</dbReference>
<evidence type="ECO:0000256" key="19">
    <source>
        <dbReference type="SAM" id="MobiDB-lite"/>
    </source>
</evidence>
<keyword evidence="9 18" id="KW-0378">Hydrolase</keyword>
<dbReference type="Pfam" id="PF02668">
    <property type="entry name" value="TauD"/>
    <property type="match status" value="1"/>
</dbReference>
<keyword evidence="11" id="KW-0124">Carnitine biosynthesis</keyword>
<dbReference type="OrthoDB" id="408743at2759"/>
<evidence type="ECO:0000256" key="13">
    <source>
        <dbReference type="ARBA" id="ARBA00022964"/>
    </source>
</evidence>
<evidence type="ECO:0000256" key="8">
    <source>
        <dbReference type="ARBA" id="ARBA00022723"/>
    </source>
</evidence>
<dbReference type="GO" id="GO:0015031">
    <property type="term" value="P:protein transport"/>
    <property type="evidence" value="ECO:0007669"/>
    <property type="project" value="UniProtKB-KW"/>
</dbReference>
<evidence type="ECO:0000256" key="5">
    <source>
        <dbReference type="ARBA" id="ARBA00008654"/>
    </source>
</evidence>
<dbReference type="InterPro" id="IPR042098">
    <property type="entry name" value="TauD-like_sf"/>
</dbReference>
<dbReference type="CDD" id="cd00250">
    <property type="entry name" value="CAS_like"/>
    <property type="match status" value="1"/>
</dbReference>
<feature type="transmembrane region" description="Helical" evidence="18">
    <location>
        <begin position="597"/>
        <end position="626"/>
    </location>
</feature>
<evidence type="ECO:0000256" key="3">
    <source>
        <dbReference type="ARBA" id="ARBA00004477"/>
    </source>
</evidence>
<dbReference type="InterPro" id="IPR038492">
    <property type="entry name" value="GBBH-like_N_sf"/>
</dbReference>
<gene>
    <name evidence="24" type="ORF">M231_05575</name>
</gene>
<evidence type="ECO:0000256" key="2">
    <source>
        <dbReference type="ARBA" id="ARBA00001961"/>
    </source>
</evidence>
<comment type="cofactor">
    <cofactor evidence="1">
        <name>Fe(2+)</name>
        <dbReference type="ChEBI" id="CHEBI:29033"/>
    </cofactor>
</comment>
<dbReference type="FunFam" id="3.60.130.10:FF:000001">
    <property type="entry name" value="Trimethyllysine dioxygenase, mitochondrial"/>
    <property type="match status" value="1"/>
</dbReference>
<comment type="function">
    <text evidence="18">Involved in inositol deacylation of GPI-anchored proteins which plays important roles in the quality control and ER-associated degradation of GPI-anchored proteins.</text>
</comment>
<feature type="transmembrane region" description="Helical" evidence="18">
    <location>
        <begin position="646"/>
        <end position="664"/>
    </location>
</feature>
<dbReference type="Pfam" id="PF06155">
    <property type="entry name" value="GBBH-like_N"/>
    <property type="match status" value="1"/>
</dbReference>
<dbReference type="VEuPathDB" id="FungiDB:TREMEDRAFT_45408"/>
<dbReference type="InterPro" id="IPR003819">
    <property type="entry name" value="TauD/TfdA-like"/>
</dbReference>
<evidence type="ECO:0000256" key="17">
    <source>
        <dbReference type="ARBA" id="ARBA00023136"/>
    </source>
</evidence>
<dbReference type="VEuPathDB" id="FungiDB:TREMEDRAFT_69890"/>
<evidence type="ECO:0000256" key="7">
    <source>
        <dbReference type="ARBA" id="ARBA00022692"/>
    </source>
</evidence>
<keyword evidence="13 24" id="KW-0223">Dioxygenase</keyword>
<organism evidence="24 25">
    <name type="scientific">Tremella mesenterica</name>
    <name type="common">Jelly fungus</name>
    <dbReference type="NCBI Taxonomy" id="5217"/>
    <lineage>
        <taxon>Eukaryota</taxon>
        <taxon>Fungi</taxon>
        <taxon>Dikarya</taxon>
        <taxon>Basidiomycota</taxon>
        <taxon>Agaricomycotina</taxon>
        <taxon>Tremellomycetes</taxon>
        <taxon>Tremellales</taxon>
        <taxon>Tremellaceae</taxon>
        <taxon>Tremella</taxon>
    </lineage>
</organism>
<dbReference type="Proteomes" id="UP000289152">
    <property type="component" value="Unassembled WGS sequence"/>
</dbReference>
<feature type="transmembrane region" description="Helical" evidence="18">
    <location>
        <begin position="518"/>
        <end position="539"/>
    </location>
</feature>
<dbReference type="GO" id="GO:0050353">
    <property type="term" value="F:trimethyllysine dioxygenase activity"/>
    <property type="evidence" value="ECO:0007669"/>
    <property type="project" value="InterPro"/>
</dbReference>
<keyword evidence="25" id="KW-1185">Reference proteome</keyword>
<feature type="domain" description="GPI inositol-deacylase PGAP1-like alpha/beta" evidence="22">
    <location>
        <begin position="26"/>
        <end position="250"/>
    </location>
</feature>
<feature type="transmembrane region" description="Helical" evidence="18">
    <location>
        <begin position="670"/>
        <end position="687"/>
    </location>
</feature>
<dbReference type="InParanoid" id="A0A4Q1BHQ3"/>
<dbReference type="PANTHER" id="PTHR15495">
    <property type="entry name" value="NEGATIVE REGULATOR OF VESICLE FORMATION-RELATED"/>
    <property type="match status" value="1"/>
</dbReference>
<evidence type="ECO:0000259" key="23">
    <source>
        <dbReference type="Pfam" id="PF25140"/>
    </source>
</evidence>
<evidence type="ECO:0000313" key="25">
    <source>
        <dbReference type="Proteomes" id="UP000289152"/>
    </source>
</evidence>
<feature type="compositionally biased region" description="Polar residues" evidence="19">
    <location>
        <begin position="801"/>
        <end position="818"/>
    </location>
</feature>
<dbReference type="GO" id="GO:0005789">
    <property type="term" value="C:endoplasmic reticulum membrane"/>
    <property type="evidence" value="ECO:0007669"/>
    <property type="project" value="UniProtKB-SubCell"/>
</dbReference>
<feature type="transmembrane region" description="Helical" evidence="18">
    <location>
        <begin position="699"/>
        <end position="719"/>
    </location>
</feature>
<comment type="caution">
    <text evidence="24">The sequence shown here is derived from an EMBL/GenBank/DDBJ whole genome shotgun (WGS) entry which is preliminary data.</text>
</comment>
<keyword evidence="14 18" id="KW-1133">Transmembrane helix</keyword>
<evidence type="ECO:0000259" key="20">
    <source>
        <dbReference type="Pfam" id="PF02668"/>
    </source>
</evidence>
<evidence type="ECO:0000256" key="9">
    <source>
        <dbReference type="ARBA" id="ARBA00022801"/>
    </source>
</evidence>
<feature type="domain" description="TauD/TfdA-like" evidence="20">
    <location>
        <begin position="968"/>
        <end position="1165"/>
    </location>
</feature>
<dbReference type="EMBL" id="SDIL01000076">
    <property type="protein sequence ID" value="RXK37124.1"/>
    <property type="molecule type" value="Genomic_DNA"/>
</dbReference>
<comment type="similarity">
    <text evidence="5">Belongs to the gamma-BBH/TMLD family.</text>
</comment>
<dbReference type="InterPro" id="IPR010376">
    <property type="entry name" value="GBBH-like_N"/>
</dbReference>
<keyword evidence="16" id="KW-0408">Iron</keyword>
<protein>
    <recommendedName>
        <fullName evidence="18">GPI inositol-deacylase</fullName>
        <ecNumber evidence="18">3.1.-.-</ecNumber>
    </recommendedName>
</protein>
<dbReference type="Gene3D" id="3.60.130.10">
    <property type="entry name" value="Clavaminate synthase-like"/>
    <property type="match status" value="1"/>
</dbReference>
<dbReference type="SUPFAM" id="SSF51197">
    <property type="entry name" value="Clavaminate synthase-like"/>
    <property type="match status" value="1"/>
</dbReference>
<dbReference type="Gene3D" id="3.40.50.1820">
    <property type="entry name" value="alpha/beta hydrolase"/>
    <property type="match status" value="1"/>
</dbReference>
<dbReference type="GO" id="GO:0006888">
    <property type="term" value="P:endoplasmic reticulum to Golgi vesicle-mediated transport"/>
    <property type="evidence" value="ECO:0007669"/>
    <property type="project" value="TreeGrafter"/>
</dbReference>
<name>A0A4Q1BHQ3_TREME</name>
<keyword evidence="15" id="KW-0560">Oxidoreductase</keyword>
<keyword evidence="17 18" id="KW-0472">Membrane</keyword>
<dbReference type="SUPFAM" id="SSF53474">
    <property type="entry name" value="alpha/beta-Hydrolases"/>
    <property type="match status" value="1"/>
</dbReference>
<evidence type="ECO:0000256" key="18">
    <source>
        <dbReference type="RuleBase" id="RU365011"/>
    </source>
</evidence>
<evidence type="ECO:0000256" key="14">
    <source>
        <dbReference type="ARBA" id="ARBA00022989"/>
    </source>
</evidence>
<evidence type="ECO:0000256" key="6">
    <source>
        <dbReference type="ARBA" id="ARBA00022448"/>
    </source>
</evidence>
<keyword evidence="7 18" id="KW-0812">Transmembrane</keyword>
<dbReference type="Pfam" id="PF07819">
    <property type="entry name" value="PGAP1"/>
    <property type="match status" value="1"/>
</dbReference>
<dbReference type="GO" id="GO:0045329">
    <property type="term" value="P:carnitine biosynthetic process"/>
    <property type="evidence" value="ECO:0007669"/>
    <property type="project" value="UniProtKB-UniPathway"/>
</dbReference>
<dbReference type="VEuPathDB" id="FungiDB:TREMEDRAFT_72264"/>
<evidence type="ECO:0000259" key="22">
    <source>
        <dbReference type="Pfam" id="PF07819"/>
    </source>
</evidence>
<evidence type="ECO:0000256" key="11">
    <source>
        <dbReference type="ARBA" id="ARBA00022873"/>
    </source>
</evidence>
<feature type="transmembrane region" description="Helical" evidence="18">
    <location>
        <begin position="560"/>
        <end position="577"/>
    </location>
</feature>
<accession>A0A4Q1BHQ3</accession>
<reference evidence="24 25" key="1">
    <citation type="submission" date="2016-06" db="EMBL/GenBank/DDBJ databases">
        <title>Evolution of pathogenesis and genome organization in the Tremellales.</title>
        <authorList>
            <person name="Cuomo C."/>
            <person name="Litvintseva A."/>
            <person name="Heitman J."/>
            <person name="Chen Y."/>
            <person name="Sun S."/>
            <person name="Springer D."/>
            <person name="Dromer F."/>
            <person name="Young S."/>
            <person name="Zeng Q."/>
            <person name="Chapman S."/>
            <person name="Gujja S."/>
            <person name="Saif S."/>
            <person name="Birren B."/>
        </authorList>
    </citation>
    <scope>NUCLEOTIDE SEQUENCE [LARGE SCALE GENOMIC DNA]</scope>
    <source>
        <strain evidence="24 25">ATCC 28783</strain>
    </source>
</reference>
<dbReference type="UniPathway" id="UPA00118"/>
<dbReference type="InterPro" id="IPR039529">
    <property type="entry name" value="PGAP1/BST1"/>
</dbReference>
<feature type="region of interest" description="Disordered" evidence="19">
    <location>
        <begin position="792"/>
        <end position="818"/>
    </location>
</feature>
<keyword evidence="12 18" id="KW-0653">Protein transport</keyword>
<dbReference type="AlphaFoldDB" id="A0A4Q1BHQ3"/>
<dbReference type="Gene3D" id="3.30.2020.30">
    <property type="match status" value="1"/>
</dbReference>
<keyword evidence="6 18" id="KW-0813">Transport</keyword>
<evidence type="ECO:0000256" key="16">
    <source>
        <dbReference type="ARBA" id="ARBA00023004"/>
    </source>
</evidence>
<evidence type="ECO:0000256" key="1">
    <source>
        <dbReference type="ARBA" id="ARBA00001954"/>
    </source>
</evidence>
<evidence type="ECO:0000256" key="15">
    <source>
        <dbReference type="ARBA" id="ARBA00023002"/>
    </source>
</evidence>
<comment type="cofactor">
    <cofactor evidence="2">
        <name>L-ascorbate</name>
        <dbReference type="ChEBI" id="CHEBI:38290"/>
    </cofactor>
</comment>
<feature type="domain" description="GPI inositol-deacylase transmembrane" evidence="23">
    <location>
        <begin position="585"/>
        <end position="748"/>
    </location>
</feature>
<comment type="similarity">
    <text evidence="4 18">Belongs to the GPI inositol-deacylase family.</text>
</comment>
<comment type="subcellular location">
    <subcellularLocation>
        <location evidence="3">Endoplasmic reticulum membrane</location>
        <topology evidence="3">Multi-pass membrane protein</topology>
    </subcellularLocation>
</comment>
<dbReference type="NCBIfam" id="TIGR02410">
    <property type="entry name" value="carnitine_TMLD"/>
    <property type="match status" value="1"/>
</dbReference>
<dbReference type="Pfam" id="PF25140">
    <property type="entry name" value="PGAP1_TMD"/>
    <property type="match status" value="1"/>
</dbReference>
<evidence type="ECO:0000313" key="24">
    <source>
        <dbReference type="EMBL" id="RXK37124.1"/>
    </source>
</evidence>
<dbReference type="InterPro" id="IPR056824">
    <property type="entry name" value="PGAP1_TMD"/>
</dbReference>
<evidence type="ECO:0000256" key="4">
    <source>
        <dbReference type="ARBA" id="ARBA00006931"/>
    </source>
</evidence>
<evidence type="ECO:0000256" key="10">
    <source>
        <dbReference type="ARBA" id="ARBA00022824"/>
    </source>
</evidence>
<dbReference type="GO" id="GO:0050185">
    <property type="term" value="F:phosphatidylinositol deacylase activity"/>
    <property type="evidence" value="ECO:0007669"/>
    <property type="project" value="TreeGrafter"/>
</dbReference>
<evidence type="ECO:0000256" key="12">
    <source>
        <dbReference type="ARBA" id="ARBA00022927"/>
    </source>
</evidence>
<feature type="domain" description="Gamma-butyrobetaine hydroxylase-like N-terminal" evidence="21">
    <location>
        <begin position="834"/>
        <end position="911"/>
    </location>
</feature>
<dbReference type="PANTHER" id="PTHR15495:SF7">
    <property type="entry name" value="GPI INOSITOL-DEACYLASE"/>
    <property type="match status" value="1"/>
</dbReference>
<dbReference type="InterPro" id="IPR029058">
    <property type="entry name" value="AB_hydrolase_fold"/>
</dbReference>
<keyword evidence="10 18" id="KW-0256">Endoplasmic reticulum</keyword>